<gene>
    <name evidence="1" type="ORF">SCHIN_v1c06260</name>
</gene>
<dbReference type="AlphaFoldDB" id="A0A5B9Y4W2"/>
<dbReference type="KEGG" id="schi:SCHIN_v1c06260"/>
<evidence type="ECO:0000313" key="1">
    <source>
        <dbReference type="EMBL" id="QEH61823.1"/>
    </source>
</evidence>
<evidence type="ECO:0008006" key="3">
    <source>
        <dbReference type="Google" id="ProtNLM"/>
    </source>
</evidence>
<sequence length="74" mass="8635">MLKEQSLFIIDSIDKECSSELAKKFSEVGIYPSQLLYLVAISKKQARIIVNNVEYVLRKDDFDHLRLIDCEIEE</sequence>
<accession>A0A5B9Y4W2</accession>
<protein>
    <recommendedName>
        <fullName evidence="3">Ferrous iron transport protein A</fullName>
    </recommendedName>
</protein>
<evidence type="ECO:0000313" key="2">
    <source>
        <dbReference type="Proteomes" id="UP000323144"/>
    </source>
</evidence>
<reference evidence="1 2" key="1">
    <citation type="submission" date="2019-08" db="EMBL/GenBank/DDBJ databases">
        <title>Complete genome sequence of Spiroplasma chinense CCH (DSM 19755).</title>
        <authorList>
            <person name="Shen H.-Y."/>
            <person name="Lin Y.-C."/>
            <person name="Chou L."/>
            <person name="Kuo C.-H."/>
        </authorList>
    </citation>
    <scope>NUCLEOTIDE SEQUENCE [LARGE SCALE GENOMIC DNA]</scope>
    <source>
        <strain evidence="1 2">CCH</strain>
    </source>
</reference>
<proteinExistence type="predicted"/>
<name>A0A5B9Y4W2_9MOLU</name>
<dbReference type="RefSeq" id="WP_166508208.1">
    <property type="nucleotide sequence ID" value="NZ_CP043026.1"/>
</dbReference>
<keyword evidence="2" id="KW-1185">Reference proteome</keyword>
<organism evidence="1 2">
    <name type="scientific">Spiroplasma chinense</name>
    <dbReference type="NCBI Taxonomy" id="216932"/>
    <lineage>
        <taxon>Bacteria</taxon>
        <taxon>Bacillati</taxon>
        <taxon>Mycoplasmatota</taxon>
        <taxon>Mollicutes</taxon>
        <taxon>Entomoplasmatales</taxon>
        <taxon>Spiroplasmataceae</taxon>
        <taxon>Spiroplasma</taxon>
    </lineage>
</organism>
<dbReference type="EMBL" id="CP043026">
    <property type="protein sequence ID" value="QEH61823.1"/>
    <property type="molecule type" value="Genomic_DNA"/>
</dbReference>
<dbReference type="Proteomes" id="UP000323144">
    <property type="component" value="Chromosome"/>
</dbReference>